<proteinExistence type="predicted"/>
<organism evidence="2 3">
    <name type="scientific">Tetraparma gracilis</name>
    <dbReference type="NCBI Taxonomy" id="2962635"/>
    <lineage>
        <taxon>Eukaryota</taxon>
        <taxon>Sar</taxon>
        <taxon>Stramenopiles</taxon>
        <taxon>Ochrophyta</taxon>
        <taxon>Bolidophyceae</taxon>
        <taxon>Parmales</taxon>
        <taxon>Triparmaceae</taxon>
        <taxon>Tetraparma</taxon>
    </lineage>
</organism>
<dbReference type="EMBL" id="BRYB01001678">
    <property type="protein sequence ID" value="GMI30953.1"/>
    <property type="molecule type" value="Genomic_DNA"/>
</dbReference>
<feature type="compositionally biased region" description="Basic and acidic residues" evidence="1">
    <location>
        <begin position="303"/>
        <end position="323"/>
    </location>
</feature>
<feature type="compositionally biased region" description="Low complexity" evidence="1">
    <location>
        <begin position="509"/>
        <end position="521"/>
    </location>
</feature>
<comment type="caution">
    <text evidence="2">The sequence shown here is derived from an EMBL/GenBank/DDBJ whole genome shotgun (WGS) entry which is preliminary data.</text>
</comment>
<protein>
    <submittedName>
        <fullName evidence="2">Uncharacterized protein</fullName>
    </submittedName>
</protein>
<sequence length="610" mass="67411">MRFAVDSASARSGALFNLWENKSRNTIHDTLDVQLRELPPHIFHHTHVTVASVDLQFLLPVSRPGLPPASLPLLSSPVNLKFLVSDCLVPGLAKQPSQRVAMYSTHIHLNMSPRRARGFVGVSRFATALSTQFSPPPPPSPPPSQPPLLPRIKTLTSYALMQTRVDVHSFSLNVLVDEPSISVPQRRILLEETAFEFLSQISTYVFLPTPSQHNPCLSASRQMFVDRICSLGIPLKNAQHHLSVTEATFKNKLEYFHNANHSYEDDDLEEGDADGGPPASPPLNAKPNARGRRVSVFHHQLLTRRDSDKNIETRASSDEHQPELAESFSDNSDGNEESDDDSVDSSQSTSTSNSNTSSSTSSSSDSGQSHNSQASEHAKLIEDAMDATLEETLESLKQTLNDVTFPESRVVLAVELIDMRATHLQLVYDERSTLTLKTLNIHNGNGTYFMRIIPGTASSTAAYDRYVQENEEKPETSFSEFSAQSPTSSPKASPRSTPGFLDLPPTPSSPAAANRSPSSTPRSRRKQHPADSVQTPTPKKTTRKDVEDAAFRHSKSQQHQHGLLLALVKQDRKEAFSRGGTDEFCLHSERAAKSAARHRKREYHTTVEIE</sequence>
<dbReference type="Proteomes" id="UP001165060">
    <property type="component" value="Unassembled WGS sequence"/>
</dbReference>
<evidence type="ECO:0000313" key="2">
    <source>
        <dbReference type="EMBL" id="GMI30953.1"/>
    </source>
</evidence>
<feature type="compositionally biased region" description="Acidic residues" evidence="1">
    <location>
        <begin position="264"/>
        <end position="273"/>
    </location>
</feature>
<feature type="region of interest" description="Disordered" evidence="1">
    <location>
        <begin position="469"/>
        <end position="557"/>
    </location>
</feature>
<accession>A0ABQ6MRH6</accession>
<feature type="compositionally biased region" description="Polar residues" evidence="1">
    <location>
        <begin position="476"/>
        <end position="496"/>
    </location>
</feature>
<name>A0ABQ6MRH6_9STRA</name>
<evidence type="ECO:0000256" key="1">
    <source>
        <dbReference type="SAM" id="MobiDB-lite"/>
    </source>
</evidence>
<reference evidence="2 3" key="1">
    <citation type="journal article" date="2023" name="Commun. Biol.">
        <title>Genome analysis of Parmales, the sister group of diatoms, reveals the evolutionary specialization of diatoms from phago-mixotrophs to photoautotrophs.</title>
        <authorList>
            <person name="Ban H."/>
            <person name="Sato S."/>
            <person name="Yoshikawa S."/>
            <person name="Yamada K."/>
            <person name="Nakamura Y."/>
            <person name="Ichinomiya M."/>
            <person name="Sato N."/>
            <person name="Blanc-Mathieu R."/>
            <person name="Endo H."/>
            <person name="Kuwata A."/>
            <person name="Ogata H."/>
        </authorList>
    </citation>
    <scope>NUCLEOTIDE SEQUENCE [LARGE SCALE GENOMIC DNA]</scope>
</reference>
<feature type="region of interest" description="Disordered" evidence="1">
    <location>
        <begin position="264"/>
        <end position="376"/>
    </location>
</feature>
<feature type="compositionally biased region" description="Low complexity" evidence="1">
    <location>
        <begin position="344"/>
        <end position="369"/>
    </location>
</feature>
<feature type="compositionally biased region" description="Acidic residues" evidence="1">
    <location>
        <begin position="333"/>
        <end position="343"/>
    </location>
</feature>
<evidence type="ECO:0000313" key="3">
    <source>
        <dbReference type="Proteomes" id="UP001165060"/>
    </source>
</evidence>
<gene>
    <name evidence="2" type="ORF">TeGR_g8785</name>
</gene>
<keyword evidence="3" id="KW-1185">Reference proteome</keyword>
<feature type="non-terminal residue" evidence="2">
    <location>
        <position position="610"/>
    </location>
</feature>